<gene>
    <name evidence="1" type="ORF">H0486_18145</name>
</gene>
<sequence>MKKVDKLLKQAKIMAGIRGNVLDNYDFKRLSTEELKELAYGNPSEERFNELISRAAKPAGGD</sequence>
<dbReference type="AlphaFoldDB" id="A0A839K597"/>
<comment type="caution">
    <text evidence="1">The sequence shown here is derived from an EMBL/GenBank/DDBJ whole genome shotgun (WGS) entry which is preliminary data.</text>
</comment>
<dbReference type="Proteomes" id="UP000574276">
    <property type="component" value="Unassembled WGS sequence"/>
</dbReference>
<dbReference type="EMBL" id="JACEGA010000002">
    <property type="protein sequence ID" value="MBB2184780.1"/>
    <property type="molecule type" value="Genomic_DNA"/>
</dbReference>
<organism evidence="1 2">
    <name type="scientific">Variimorphobacter saccharofermentans</name>
    <dbReference type="NCBI Taxonomy" id="2755051"/>
    <lineage>
        <taxon>Bacteria</taxon>
        <taxon>Bacillati</taxon>
        <taxon>Bacillota</taxon>
        <taxon>Clostridia</taxon>
        <taxon>Lachnospirales</taxon>
        <taxon>Lachnospiraceae</taxon>
        <taxon>Variimorphobacter</taxon>
    </lineage>
</organism>
<name>A0A839K597_9FIRM</name>
<evidence type="ECO:0000313" key="2">
    <source>
        <dbReference type="Proteomes" id="UP000574276"/>
    </source>
</evidence>
<dbReference type="RefSeq" id="WP_228354488.1">
    <property type="nucleotide sequence ID" value="NZ_JACEGA010000002.1"/>
</dbReference>
<keyword evidence="2" id="KW-1185">Reference proteome</keyword>
<evidence type="ECO:0000313" key="1">
    <source>
        <dbReference type="EMBL" id="MBB2184780.1"/>
    </source>
</evidence>
<proteinExistence type="predicted"/>
<reference evidence="1 2" key="1">
    <citation type="submission" date="2020-07" db="EMBL/GenBank/DDBJ databases">
        <title>Characterization and genome sequencing of isolate MD1, a novel member within the family Lachnospiraceae.</title>
        <authorList>
            <person name="Rettenmaier R."/>
            <person name="Di Bello L."/>
            <person name="Zinser C."/>
            <person name="Scheitz K."/>
            <person name="Liebl W."/>
            <person name="Zverlov V."/>
        </authorList>
    </citation>
    <scope>NUCLEOTIDE SEQUENCE [LARGE SCALE GENOMIC DNA]</scope>
    <source>
        <strain evidence="1 2">MD1</strain>
    </source>
</reference>
<protein>
    <submittedName>
        <fullName evidence="1">Uncharacterized protein</fullName>
    </submittedName>
</protein>
<accession>A0A839K597</accession>